<dbReference type="GO" id="GO:0016712">
    <property type="term" value="F:oxidoreductase activity, acting on paired donors, with incorporation or reduction of molecular oxygen, reduced flavin or flavoprotein as one donor, and incorporation of one atom of oxygen"/>
    <property type="evidence" value="ECO:0007669"/>
    <property type="project" value="InterPro"/>
</dbReference>
<dbReference type="SUPFAM" id="SSF48264">
    <property type="entry name" value="Cytochrome P450"/>
    <property type="match status" value="1"/>
</dbReference>
<keyword evidence="3 7" id="KW-0479">Metal-binding</keyword>
<accession>A0A6A6SIL5</accession>
<dbReference type="InterPro" id="IPR036396">
    <property type="entry name" value="Cyt_P450_sf"/>
</dbReference>
<dbReference type="Pfam" id="PF00067">
    <property type="entry name" value="p450"/>
    <property type="match status" value="1"/>
</dbReference>
<dbReference type="PROSITE" id="PS00086">
    <property type="entry name" value="CYTOCHROME_P450"/>
    <property type="match status" value="1"/>
</dbReference>
<dbReference type="InterPro" id="IPR001128">
    <property type="entry name" value="Cyt_P450"/>
</dbReference>
<evidence type="ECO:0000313" key="10">
    <source>
        <dbReference type="Proteomes" id="UP000799324"/>
    </source>
</evidence>
<organism evidence="9 10">
    <name type="scientific">Lophiostoma macrostomum CBS 122681</name>
    <dbReference type="NCBI Taxonomy" id="1314788"/>
    <lineage>
        <taxon>Eukaryota</taxon>
        <taxon>Fungi</taxon>
        <taxon>Dikarya</taxon>
        <taxon>Ascomycota</taxon>
        <taxon>Pezizomycotina</taxon>
        <taxon>Dothideomycetes</taxon>
        <taxon>Pleosporomycetidae</taxon>
        <taxon>Pleosporales</taxon>
        <taxon>Lophiostomataceae</taxon>
        <taxon>Lophiostoma</taxon>
    </lineage>
</organism>
<dbReference type="OrthoDB" id="1470350at2759"/>
<keyword evidence="5 7" id="KW-0408">Iron</keyword>
<evidence type="ECO:0000256" key="5">
    <source>
        <dbReference type="ARBA" id="ARBA00023004"/>
    </source>
</evidence>
<reference evidence="9" key="1">
    <citation type="journal article" date="2020" name="Stud. Mycol.">
        <title>101 Dothideomycetes genomes: a test case for predicting lifestyles and emergence of pathogens.</title>
        <authorList>
            <person name="Haridas S."/>
            <person name="Albert R."/>
            <person name="Binder M."/>
            <person name="Bloem J."/>
            <person name="Labutti K."/>
            <person name="Salamov A."/>
            <person name="Andreopoulos B."/>
            <person name="Baker S."/>
            <person name="Barry K."/>
            <person name="Bills G."/>
            <person name="Bluhm B."/>
            <person name="Cannon C."/>
            <person name="Castanera R."/>
            <person name="Culley D."/>
            <person name="Daum C."/>
            <person name="Ezra D."/>
            <person name="Gonzalez J."/>
            <person name="Henrissat B."/>
            <person name="Kuo A."/>
            <person name="Liang C."/>
            <person name="Lipzen A."/>
            <person name="Lutzoni F."/>
            <person name="Magnuson J."/>
            <person name="Mondo S."/>
            <person name="Nolan M."/>
            <person name="Ohm R."/>
            <person name="Pangilinan J."/>
            <person name="Park H.-J."/>
            <person name="Ramirez L."/>
            <person name="Alfaro M."/>
            <person name="Sun H."/>
            <person name="Tritt A."/>
            <person name="Yoshinaga Y."/>
            <person name="Zwiers L.-H."/>
            <person name="Turgeon B."/>
            <person name="Goodwin S."/>
            <person name="Spatafora J."/>
            <person name="Crous P."/>
            <person name="Grigoriev I."/>
        </authorList>
    </citation>
    <scope>NUCLEOTIDE SEQUENCE</scope>
    <source>
        <strain evidence="9">CBS 122681</strain>
    </source>
</reference>
<evidence type="ECO:0000256" key="4">
    <source>
        <dbReference type="ARBA" id="ARBA00023002"/>
    </source>
</evidence>
<dbReference type="InterPro" id="IPR002974">
    <property type="entry name" value="Cyt_P450_E_CYP52_ascomycetes"/>
</dbReference>
<evidence type="ECO:0000256" key="7">
    <source>
        <dbReference type="RuleBase" id="RU000461"/>
    </source>
</evidence>
<name>A0A6A6SIL5_9PLEO</name>
<dbReference type="InterPro" id="IPR017972">
    <property type="entry name" value="Cyt_P450_CS"/>
</dbReference>
<dbReference type="PRINTS" id="PR01239">
    <property type="entry name" value="EP450IICYP52"/>
</dbReference>
<evidence type="ECO:0000256" key="1">
    <source>
        <dbReference type="ARBA" id="ARBA00001971"/>
    </source>
</evidence>
<dbReference type="InterPro" id="IPR047146">
    <property type="entry name" value="Cyt_P450_E_CYP52_fungi"/>
</dbReference>
<dbReference type="PANTHER" id="PTHR24287:SF17">
    <property type="entry name" value="P450, PUTATIVE (EUROFUNG)-RELATED"/>
    <property type="match status" value="1"/>
</dbReference>
<keyword evidence="10" id="KW-1185">Reference proteome</keyword>
<dbReference type="EMBL" id="MU004600">
    <property type="protein sequence ID" value="KAF2647599.1"/>
    <property type="molecule type" value="Genomic_DNA"/>
</dbReference>
<keyword evidence="6 7" id="KW-0503">Monooxygenase</keyword>
<evidence type="ECO:0000313" key="9">
    <source>
        <dbReference type="EMBL" id="KAF2647599.1"/>
    </source>
</evidence>
<keyword evidence="8" id="KW-1133">Transmembrane helix</keyword>
<comment type="cofactor">
    <cofactor evidence="1">
        <name>heme</name>
        <dbReference type="ChEBI" id="CHEBI:30413"/>
    </cofactor>
</comment>
<keyword evidence="8" id="KW-0472">Membrane</keyword>
<keyword evidence="8" id="KW-0812">Transmembrane</keyword>
<dbReference type="GO" id="GO:0020037">
    <property type="term" value="F:heme binding"/>
    <property type="evidence" value="ECO:0007669"/>
    <property type="project" value="InterPro"/>
</dbReference>
<gene>
    <name evidence="9" type="ORF">K491DRAFT_740177</name>
</gene>
<sequence length="530" mass="59657">MGNSTLKFFAASRTTLSSLTSFFDYKDKFEQPATASVAIYSSIIFFTFIFLLQKAWSRIHDKNLFKTWGSQKPVWYPHKDPILGLDVLLESAKAVTQGLLLEMTNGFFSEFGRTISWLHLGRQAILTVDPDNLKALLATKFHDFGLGAERMNALQPLFGSGIFNSDGETWQHQRMTLRPFMARVGACELAIFETHIQQLLSTFPTNLDTIEIQKSLSSFTLDVSTEVFLGKSTNLLSSTSLAGERFAAAFDYAQRTLYGEDKFSSSLDEIHDFIDNVLDESRAASKDTACTDRDQSFLASVLDQGRTREELKADILNIVLAGKDTMATHLSSIWHFLSQNPSAYARLRSEISVLNSQPPTKDDLNRFPYLNNFLKEVLRLQPPVALNQRTAIRDTYIPHGAGPDGLSPLRVPQGASVGYSVYAMHRLSEYFGDDAEVFRPERWETIRPHWAFVPFHAGPRMCLGRTDNLCATEQYALALAKYSTIRLIQHIQAVEDRNEFPWTEKLGMVCSSMHGVKVALVFDKKIEAKA</sequence>
<dbReference type="Proteomes" id="UP000799324">
    <property type="component" value="Unassembled WGS sequence"/>
</dbReference>
<dbReference type="Gene3D" id="1.10.630.10">
    <property type="entry name" value="Cytochrome P450"/>
    <property type="match status" value="1"/>
</dbReference>
<dbReference type="CDD" id="cd11063">
    <property type="entry name" value="CYP52"/>
    <property type="match status" value="1"/>
</dbReference>
<dbReference type="GO" id="GO:0005506">
    <property type="term" value="F:iron ion binding"/>
    <property type="evidence" value="ECO:0007669"/>
    <property type="project" value="InterPro"/>
</dbReference>
<dbReference type="AlphaFoldDB" id="A0A6A6SIL5"/>
<keyword evidence="7" id="KW-0349">Heme</keyword>
<dbReference type="PANTHER" id="PTHR24287">
    <property type="entry name" value="P450, PUTATIVE (EUROFUNG)-RELATED"/>
    <property type="match status" value="1"/>
</dbReference>
<keyword evidence="4 7" id="KW-0560">Oxidoreductase</keyword>
<evidence type="ECO:0000256" key="6">
    <source>
        <dbReference type="ARBA" id="ARBA00023033"/>
    </source>
</evidence>
<evidence type="ECO:0000256" key="2">
    <source>
        <dbReference type="ARBA" id="ARBA00010617"/>
    </source>
</evidence>
<feature type="transmembrane region" description="Helical" evidence="8">
    <location>
        <begin position="33"/>
        <end position="52"/>
    </location>
</feature>
<proteinExistence type="inferred from homology"/>
<protein>
    <submittedName>
        <fullName evidence="9">Cytochrome P450</fullName>
    </submittedName>
</protein>
<evidence type="ECO:0000256" key="8">
    <source>
        <dbReference type="SAM" id="Phobius"/>
    </source>
</evidence>
<evidence type="ECO:0000256" key="3">
    <source>
        <dbReference type="ARBA" id="ARBA00022723"/>
    </source>
</evidence>
<comment type="similarity">
    <text evidence="2 7">Belongs to the cytochrome P450 family.</text>
</comment>